<protein>
    <submittedName>
        <fullName evidence="1">6253_t:CDS:1</fullName>
    </submittedName>
</protein>
<dbReference type="AlphaFoldDB" id="A0A9N9P6H1"/>
<dbReference type="Gene3D" id="1.10.10.60">
    <property type="entry name" value="Homeodomain-like"/>
    <property type="match status" value="1"/>
</dbReference>
<organism evidence="1 2">
    <name type="scientific">Acaulospora morrowiae</name>
    <dbReference type="NCBI Taxonomy" id="94023"/>
    <lineage>
        <taxon>Eukaryota</taxon>
        <taxon>Fungi</taxon>
        <taxon>Fungi incertae sedis</taxon>
        <taxon>Mucoromycota</taxon>
        <taxon>Glomeromycotina</taxon>
        <taxon>Glomeromycetes</taxon>
        <taxon>Diversisporales</taxon>
        <taxon>Acaulosporaceae</taxon>
        <taxon>Acaulospora</taxon>
    </lineage>
</organism>
<evidence type="ECO:0000313" key="1">
    <source>
        <dbReference type="EMBL" id="CAG8791554.1"/>
    </source>
</evidence>
<reference evidence="1" key="1">
    <citation type="submission" date="2021-06" db="EMBL/GenBank/DDBJ databases">
        <authorList>
            <person name="Kallberg Y."/>
            <person name="Tangrot J."/>
            <person name="Rosling A."/>
        </authorList>
    </citation>
    <scope>NUCLEOTIDE SEQUENCE</scope>
    <source>
        <strain evidence="1">CL551</strain>
    </source>
</reference>
<accession>A0A9N9P6H1</accession>
<dbReference type="EMBL" id="CAJVPV010062058">
    <property type="protein sequence ID" value="CAG8791554.1"/>
    <property type="molecule type" value="Genomic_DNA"/>
</dbReference>
<gene>
    <name evidence="1" type="ORF">AMORRO_LOCUS18191</name>
</gene>
<keyword evidence="2" id="KW-1185">Reference proteome</keyword>
<dbReference type="OrthoDB" id="2429791at2759"/>
<proteinExistence type="predicted"/>
<name>A0A9N9P6H1_9GLOM</name>
<dbReference type="Proteomes" id="UP000789342">
    <property type="component" value="Unassembled WGS sequence"/>
</dbReference>
<feature type="non-terminal residue" evidence="1">
    <location>
        <position position="88"/>
    </location>
</feature>
<feature type="non-terminal residue" evidence="1">
    <location>
        <position position="1"/>
    </location>
</feature>
<sequence length="88" mass="10091">KVKNKHHALRGIEKKELCQIKKNNPSIKLSELAKQFECGESMVNEILSNSNFWLNIDEDSAISTFKRRCQSSFPNIEEALGLWVENAI</sequence>
<comment type="caution">
    <text evidence="1">The sequence shown here is derived from an EMBL/GenBank/DDBJ whole genome shotgun (WGS) entry which is preliminary data.</text>
</comment>
<evidence type="ECO:0000313" key="2">
    <source>
        <dbReference type="Proteomes" id="UP000789342"/>
    </source>
</evidence>